<reference evidence="5 6" key="1">
    <citation type="submission" date="2019-09" db="EMBL/GenBank/DDBJ databases">
        <title>Segnochrobactrum spirostomi gen. nov., sp. nov., isolated from the ciliate Spirostomum cf. yagiui and description of a novel family, Segnochrobactraceae fam. nov. within the order Rhizobiales of the class Alphaproteobacteria.</title>
        <authorList>
            <person name="Akter S."/>
            <person name="Shazib S.U.A."/>
            <person name="Shin M.K."/>
        </authorList>
    </citation>
    <scope>NUCLEOTIDE SEQUENCE [LARGE SCALE GENOMIC DNA]</scope>
    <source>
        <strain evidence="5 6">Sp-1</strain>
    </source>
</reference>
<organism evidence="5 6">
    <name type="scientific">Segnochrobactrum spirostomi</name>
    <dbReference type="NCBI Taxonomy" id="2608987"/>
    <lineage>
        <taxon>Bacteria</taxon>
        <taxon>Pseudomonadati</taxon>
        <taxon>Pseudomonadota</taxon>
        <taxon>Alphaproteobacteria</taxon>
        <taxon>Hyphomicrobiales</taxon>
        <taxon>Segnochrobactraceae</taxon>
        <taxon>Segnochrobactrum</taxon>
    </lineage>
</organism>
<dbReference type="Pfam" id="PF03776">
    <property type="entry name" value="MinE"/>
    <property type="match status" value="1"/>
</dbReference>
<dbReference type="AlphaFoldDB" id="A0A6A7Y3M2"/>
<dbReference type="SUPFAM" id="SSF55229">
    <property type="entry name" value="Cell division protein MinE topological specificity domain"/>
    <property type="match status" value="1"/>
</dbReference>
<dbReference type="GO" id="GO:0051301">
    <property type="term" value="P:cell division"/>
    <property type="evidence" value="ECO:0007669"/>
    <property type="project" value="UniProtKB-KW"/>
</dbReference>
<dbReference type="NCBIfam" id="TIGR01215">
    <property type="entry name" value="minE"/>
    <property type="match status" value="1"/>
</dbReference>
<protein>
    <recommendedName>
        <fullName evidence="2 4">Cell division topological specificity factor</fullName>
    </recommendedName>
</protein>
<keyword evidence="4 5" id="KW-0132">Cell division</keyword>
<evidence type="ECO:0000256" key="1">
    <source>
        <dbReference type="ARBA" id="ARBA00008168"/>
    </source>
</evidence>
<dbReference type="InterPro" id="IPR005527">
    <property type="entry name" value="MinE"/>
</dbReference>
<dbReference type="Proteomes" id="UP000332515">
    <property type="component" value="Unassembled WGS sequence"/>
</dbReference>
<comment type="function">
    <text evidence="3 4">Prevents the cell division inhibition by proteins MinC and MinD at internal division sites while permitting inhibition at polar sites. This ensures cell division at the proper site by restricting the formation of a division septum at the midpoint of the long axis of the cell.</text>
</comment>
<evidence type="ECO:0000313" key="6">
    <source>
        <dbReference type="Proteomes" id="UP000332515"/>
    </source>
</evidence>
<name>A0A6A7Y3M2_9HYPH</name>
<dbReference type="Gene3D" id="3.30.1070.10">
    <property type="entry name" value="Cell division topological specificity factor MinE"/>
    <property type="match status" value="1"/>
</dbReference>
<dbReference type="GO" id="GO:0032955">
    <property type="term" value="P:regulation of division septum assembly"/>
    <property type="evidence" value="ECO:0007669"/>
    <property type="project" value="InterPro"/>
</dbReference>
<evidence type="ECO:0000256" key="4">
    <source>
        <dbReference type="HAMAP-Rule" id="MF_00262"/>
    </source>
</evidence>
<evidence type="ECO:0000256" key="2">
    <source>
        <dbReference type="ARBA" id="ARBA00020112"/>
    </source>
</evidence>
<sequence length="89" mass="9847">MTIFGFLRKRETASAVARDRLQILLSHERGIDGDPNLILALREEILRAIGKHVDIAPDKVRISMRRGDPVSTLEVEVDVPSAGAFRKAA</sequence>
<dbReference type="NCBIfam" id="NF001422">
    <property type="entry name" value="PRK00296.1"/>
    <property type="match status" value="1"/>
</dbReference>
<evidence type="ECO:0000256" key="3">
    <source>
        <dbReference type="ARBA" id="ARBA00025265"/>
    </source>
</evidence>
<comment type="similarity">
    <text evidence="1 4">Belongs to the MinE family.</text>
</comment>
<comment type="caution">
    <text evidence="5">The sequence shown here is derived from an EMBL/GenBank/DDBJ whole genome shotgun (WGS) entry which is preliminary data.</text>
</comment>
<proteinExistence type="inferred from homology"/>
<dbReference type="InterPro" id="IPR036707">
    <property type="entry name" value="MinE_sf"/>
</dbReference>
<accession>A0A6A7Y3M2</accession>
<dbReference type="HAMAP" id="MF_00262">
    <property type="entry name" value="MinE"/>
    <property type="match status" value="1"/>
</dbReference>
<dbReference type="RefSeq" id="WP_153480560.1">
    <property type="nucleotide sequence ID" value="NZ_VWNA01000001.1"/>
</dbReference>
<keyword evidence="4" id="KW-0131">Cell cycle</keyword>
<keyword evidence="6" id="KW-1185">Reference proteome</keyword>
<gene>
    <name evidence="4 5" type="primary">minE</name>
    <name evidence="5" type="ORF">F0357_10015</name>
</gene>
<dbReference type="EMBL" id="VWNA01000001">
    <property type="protein sequence ID" value="MQT12977.1"/>
    <property type="molecule type" value="Genomic_DNA"/>
</dbReference>
<evidence type="ECO:0000313" key="5">
    <source>
        <dbReference type="EMBL" id="MQT12977.1"/>
    </source>
</evidence>